<dbReference type="InterPro" id="IPR001878">
    <property type="entry name" value="Znf_CCHC"/>
</dbReference>
<keyword evidence="1" id="KW-0507">mRNA processing</keyword>
<proteinExistence type="predicted"/>
<protein>
    <recommendedName>
        <fullName evidence="3">CCHC-type domain-containing protein</fullName>
    </recommendedName>
</protein>
<dbReference type="InterPro" id="IPR036875">
    <property type="entry name" value="Znf_CCHC_sf"/>
</dbReference>
<dbReference type="Gene3D" id="4.10.60.10">
    <property type="entry name" value="Zinc finger, CCHC-type"/>
    <property type="match status" value="1"/>
</dbReference>
<keyword evidence="2" id="KW-0862">Zinc</keyword>
<dbReference type="PROSITE" id="PS50158">
    <property type="entry name" value="ZF_CCHC"/>
    <property type="match status" value="1"/>
</dbReference>
<reference evidence="4 5" key="1">
    <citation type="submission" date="2019-12" db="EMBL/GenBank/DDBJ databases">
        <authorList>
            <person name="Floudas D."/>
            <person name="Bentzer J."/>
            <person name="Ahren D."/>
            <person name="Johansson T."/>
            <person name="Persson P."/>
            <person name="Tunlid A."/>
        </authorList>
    </citation>
    <scope>NUCLEOTIDE SEQUENCE [LARGE SCALE GENOMIC DNA]</scope>
    <source>
        <strain evidence="4 5">CBS 102.39</strain>
    </source>
</reference>
<evidence type="ECO:0000313" key="4">
    <source>
        <dbReference type="EMBL" id="KAF4621780.1"/>
    </source>
</evidence>
<dbReference type="GO" id="GO:0003676">
    <property type="term" value="F:nucleic acid binding"/>
    <property type="evidence" value="ECO:0007669"/>
    <property type="project" value="InterPro"/>
</dbReference>
<comment type="caution">
    <text evidence="4">The sequence shown here is derived from an EMBL/GenBank/DDBJ whole genome shotgun (WGS) entry which is preliminary data.</text>
</comment>
<evidence type="ECO:0000259" key="3">
    <source>
        <dbReference type="PROSITE" id="PS50158"/>
    </source>
</evidence>
<keyword evidence="5" id="KW-1185">Reference proteome</keyword>
<sequence length="134" mass="15116">MVPPSEPISIPIPQPSLPSCLRCSETGHLAKDCPLRFDVRYMDDEELRATVREFPTPPIVDLSSPAPKSKTPALHSQFSNRFSILPVEDTSALSTQTEKDETVQESVAKAPRVKRRGWEKRMPTKLVIREYTDL</sequence>
<keyword evidence="2" id="KW-0863">Zinc-finger</keyword>
<name>A0A8H4VVG3_9AGAR</name>
<feature type="domain" description="CCHC-type" evidence="3">
    <location>
        <begin position="20"/>
        <end position="34"/>
    </location>
</feature>
<evidence type="ECO:0000256" key="1">
    <source>
        <dbReference type="ARBA" id="ARBA00022664"/>
    </source>
</evidence>
<keyword evidence="2" id="KW-0479">Metal-binding</keyword>
<organism evidence="4 5">
    <name type="scientific">Agrocybe pediades</name>
    <dbReference type="NCBI Taxonomy" id="84607"/>
    <lineage>
        <taxon>Eukaryota</taxon>
        <taxon>Fungi</taxon>
        <taxon>Dikarya</taxon>
        <taxon>Basidiomycota</taxon>
        <taxon>Agaricomycotina</taxon>
        <taxon>Agaricomycetes</taxon>
        <taxon>Agaricomycetidae</taxon>
        <taxon>Agaricales</taxon>
        <taxon>Agaricineae</taxon>
        <taxon>Strophariaceae</taxon>
        <taxon>Agrocybe</taxon>
    </lineage>
</organism>
<evidence type="ECO:0000256" key="2">
    <source>
        <dbReference type="PROSITE-ProRule" id="PRU00047"/>
    </source>
</evidence>
<dbReference type="GO" id="GO:0006397">
    <property type="term" value="P:mRNA processing"/>
    <property type="evidence" value="ECO:0007669"/>
    <property type="project" value="UniProtKB-KW"/>
</dbReference>
<dbReference type="Pfam" id="PF00098">
    <property type="entry name" value="zf-CCHC"/>
    <property type="match status" value="1"/>
</dbReference>
<gene>
    <name evidence="4" type="ORF">D9613_012090</name>
</gene>
<dbReference type="Proteomes" id="UP000521872">
    <property type="component" value="Unassembled WGS sequence"/>
</dbReference>
<dbReference type="AlphaFoldDB" id="A0A8H4VVG3"/>
<evidence type="ECO:0000313" key="5">
    <source>
        <dbReference type="Proteomes" id="UP000521872"/>
    </source>
</evidence>
<dbReference type="SUPFAM" id="SSF57756">
    <property type="entry name" value="Retrovirus zinc finger-like domains"/>
    <property type="match status" value="1"/>
</dbReference>
<dbReference type="GO" id="GO:0008270">
    <property type="term" value="F:zinc ion binding"/>
    <property type="evidence" value="ECO:0007669"/>
    <property type="project" value="UniProtKB-KW"/>
</dbReference>
<dbReference type="EMBL" id="JAACJL010000004">
    <property type="protein sequence ID" value="KAF4621780.1"/>
    <property type="molecule type" value="Genomic_DNA"/>
</dbReference>
<accession>A0A8H4VVG3</accession>
<dbReference type="SMART" id="SM00343">
    <property type="entry name" value="ZnF_C2HC"/>
    <property type="match status" value="1"/>
</dbReference>